<organism evidence="1">
    <name type="scientific">Arion vulgaris</name>
    <dbReference type="NCBI Taxonomy" id="1028688"/>
    <lineage>
        <taxon>Eukaryota</taxon>
        <taxon>Metazoa</taxon>
        <taxon>Spiralia</taxon>
        <taxon>Lophotrochozoa</taxon>
        <taxon>Mollusca</taxon>
        <taxon>Gastropoda</taxon>
        <taxon>Heterobranchia</taxon>
        <taxon>Euthyneura</taxon>
        <taxon>Panpulmonata</taxon>
        <taxon>Eupulmonata</taxon>
        <taxon>Stylommatophora</taxon>
        <taxon>Helicina</taxon>
        <taxon>Arionoidea</taxon>
        <taxon>Arionidae</taxon>
        <taxon>Arion</taxon>
    </lineage>
</organism>
<reference evidence="1" key="1">
    <citation type="submission" date="2014-12" db="EMBL/GenBank/DDBJ databases">
        <title>Insight into the proteome of Arion vulgaris.</title>
        <authorList>
            <person name="Aradska J."/>
            <person name="Bulat T."/>
            <person name="Smidak R."/>
            <person name="Sarate P."/>
            <person name="Gangsoo J."/>
            <person name="Sialana F."/>
            <person name="Bilban M."/>
            <person name="Lubec G."/>
        </authorList>
    </citation>
    <scope>NUCLEOTIDE SEQUENCE</scope>
    <source>
        <tissue evidence="1">Skin</tissue>
    </source>
</reference>
<evidence type="ECO:0000313" key="1">
    <source>
        <dbReference type="EMBL" id="CEK87135.1"/>
    </source>
</evidence>
<sequence>MSSERLGSSCVLSSLDSSGAPSITCLHHRPLVYLPVLHLVHLIKVLPVRDTNVRLIRCRALSVC</sequence>
<gene>
    <name evidence="1" type="primary">ORF157572</name>
</gene>
<protein>
    <submittedName>
        <fullName evidence="1">Uncharacterized protein</fullName>
    </submittedName>
</protein>
<dbReference type="AlphaFoldDB" id="A0A0B7B4U4"/>
<proteinExistence type="predicted"/>
<dbReference type="EMBL" id="HACG01040270">
    <property type="protein sequence ID" value="CEK87135.1"/>
    <property type="molecule type" value="Transcribed_RNA"/>
</dbReference>
<name>A0A0B7B4U4_9EUPU</name>
<accession>A0A0B7B4U4</accession>